<sequence>MTEEGSDWFPEREGQFLPWWSFFAKTFLQRGSIPRHVAFILDGNRRYARTHGLGSVSKGHSAGFDRLTQVLDWCRELGVQEVTLYAFSIENFKRSKEEVGGLLGMAKQKFEKLLLERQKLSDKQICFRFFGRLELLPIDLQKLMAEIEEVTKNFDRGFVNVCLAYTSRAEVTAAMNDIRKGVQNGLIDEDDVDETLISQCLDTRKSIPIEMLIRTSGEHRLSDFLLWQCSNCYIHFEDVLWPDFNFWHLLKAVYGFQQNYKGVAAIEKSLSSSSTESSLKNQKFLQWLESEKCLRRQELLVQK</sequence>
<proteinExistence type="predicted"/>
<evidence type="ECO:0000313" key="1">
    <source>
        <dbReference type="Proteomes" id="UP000887580"/>
    </source>
</evidence>
<organism evidence="1 2">
    <name type="scientific">Panagrolaimus sp. PS1159</name>
    <dbReference type="NCBI Taxonomy" id="55785"/>
    <lineage>
        <taxon>Eukaryota</taxon>
        <taxon>Metazoa</taxon>
        <taxon>Ecdysozoa</taxon>
        <taxon>Nematoda</taxon>
        <taxon>Chromadorea</taxon>
        <taxon>Rhabditida</taxon>
        <taxon>Tylenchina</taxon>
        <taxon>Panagrolaimomorpha</taxon>
        <taxon>Panagrolaimoidea</taxon>
        <taxon>Panagrolaimidae</taxon>
        <taxon>Panagrolaimus</taxon>
    </lineage>
</organism>
<protein>
    <submittedName>
        <fullName evidence="2">Alkyl transferase</fullName>
    </submittedName>
</protein>
<dbReference type="WBParaSite" id="PS1159_v2.g9875.t1">
    <property type="protein sequence ID" value="PS1159_v2.g9875.t1"/>
    <property type="gene ID" value="PS1159_v2.g9875"/>
</dbReference>
<dbReference type="Proteomes" id="UP000887580">
    <property type="component" value="Unplaced"/>
</dbReference>
<reference evidence="2" key="1">
    <citation type="submission" date="2022-11" db="UniProtKB">
        <authorList>
            <consortium name="WormBaseParasite"/>
        </authorList>
    </citation>
    <scope>IDENTIFICATION</scope>
</reference>
<accession>A0AC35GY86</accession>
<name>A0AC35GY86_9BILA</name>
<evidence type="ECO:0000313" key="2">
    <source>
        <dbReference type="WBParaSite" id="PS1159_v2.g9875.t1"/>
    </source>
</evidence>